<dbReference type="eggNOG" id="COG4961">
    <property type="taxonomic scope" value="Bacteria"/>
</dbReference>
<keyword evidence="1" id="KW-1133">Transmembrane helix</keyword>
<name>A0A089NQH8_9HYPH</name>
<gene>
    <name evidence="3" type="ORF">MOC_0348</name>
</gene>
<dbReference type="STRING" id="693986.MOC_0348"/>
<dbReference type="Proteomes" id="UP000029492">
    <property type="component" value="Chromosome"/>
</dbReference>
<dbReference type="KEGG" id="mor:MOC_0348"/>
<evidence type="ECO:0000313" key="3">
    <source>
        <dbReference type="EMBL" id="AIQ88103.1"/>
    </source>
</evidence>
<accession>A0A089NQH8</accession>
<keyword evidence="1" id="KW-0812">Transmembrane</keyword>
<feature type="domain" description="TadE-like" evidence="2">
    <location>
        <begin position="20"/>
        <end position="58"/>
    </location>
</feature>
<dbReference type="Pfam" id="PF07811">
    <property type="entry name" value="TadE"/>
    <property type="match status" value="1"/>
</dbReference>
<dbReference type="InterPro" id="IPR012495">
    <property type="entry name" value="TadE-like_dom"/>
</dbReference>
<evidence type="ECO:0000256" key="1">
    <source>
        <dbReference type="SAM" id="Phobius"/>
    </source>
</evidence>
<keyword evidence="4" id="KW-1185">Reference proteome</keyword>
<evidence type="ECO:0000313" key="4">
    <source>
        <dbReference type="Proteomes" id="UP000029492"/>
    </source>
</evidence>
<dbReference type="HOGENOM" id="CLU_107993_0_0_5"/>
<organism evidence="3 4">
    <name type="scientific">Methylobacterium oryzae CBMB20</name>
    <dbReference type="NCBI Taxonomy" id="693986"/>
    <lineage>
        <taxon>Bacteria</taxon>
        <taxon>Pseudomonadati</taxon>
        <taxon>Pseudomonadota</taxon>
        <taxon>Alphaproteobacteria</taxon>
        <taxon>Hyphomicrobiales</taxon>
        <taxon>Methylobacteriaceae</taxon>
        <taxon>Methylobacterium</taxon>
    </lineage>
</organism>
<protein>
    <submittedName>
        <fullName evidence="3">TadE family protein</fullName>
    </submittedName>
</protein>
<evidence type="ECO:0000259" key="2">
    <source>
        <dbReference type="Pfam" id="PF07811"/>
    </source>
</evidence>
<sequence length="207" mass="22648">MLLMRRILERLARYRCDERGIAAVEFAFVLPLLIILYFATAELTRLVDANRKLTLFARTLSDLSGRADNPSPTVEAMATIAGAATAILRPLDASNLQIVVNAMGVESVSGTLYGGVCSSWAQNATKRPAQQRNGTNGLPQTPAVYQFDGARYILGEVTMTYTPIIGSALYRWIFGNRGLTFTRQIPWSERTASEIIMPGGVACPIFN</sequence>
<reference evidence="3 4" key="1">
    <citation type="journal article" date="2014" name="PLoS ONE">
        <title>Genome Information of Methylobacterium oryzae, a Plant-Probiotic Methylotroph in the Phyllosphere.</title>
        <authorList>
            <person name="Kwak M.J."/>
            <person name="Jeong H."/>
            <person name="Madhaiyan M."/>
            <person name="Lee Y."/>
            <person name="Sa T.M."/>
            <person name="Oh T.K."/>
            <person name="Kim J.F."/>
        </authorList>
    </citation>
    <scope>NUCLEOTIDE SEQUENCE [LARGE SCALE GENOMIC DNA]</scope>
    <source>
        <strain evidence="3 4">CBMB20</strain>
    </source>
</reference>
<keyword evidence="1" id="KW-0472">Membrane</keyword>
<dbReference type="EMBL" id="CP003811">
    <property type="protein sequence ID" value="AIQ88103.1"/>
    <property type="molecule type" value="Genomic_DNA"/>
</dbReference>
<dbReference type="AlphaFoldDB" id="A0A089NQH8"/>
<proteinExistence type="predicted"/>
<feature type="transmembrane region" description="Helical" evidence="1">
    <location>
        <begin position="21"/>
        <end position="39"/>
    </location>
</feature>